<dbReference type="FunFam" id="3.30.300.30:FF:000008">
    <property type="entry name" value="2,3-dihydroxybenzoate-AMP ligase"/>
    <property type="match status" value="1"/>
</dbReference>
<feature type="domain" description="AMP-dependent synthetase/ligase" evidence="3">
    <location>
        <begin position="10"/>
        <end position="372"/>
    </location>
</feature>
<dbReference type="InterPro" id="IPR045851">
    <property type="entry name" value="AMP-bd_C_sf"/>
</dbReference>
<evidence type="ECO:0000256" key="1">
    <source>
        <dbReference type="ARBA" id="ARBA00006432"/>
    </source>
</evidence>
<comment type="caution">
    <text evidence="5">The sequence shown here is derived from an EMBL/GenBank/DDBJ whole genome shotgun (WGS) entry which is preliminary data.</text>
</comment>
<organism evidence="5 6">
    <name type="scientific">Nocardia donostiensis</name>
    <dbReference type="NCBI Taxonomy" id="1538463"/>
    <lineage>
        <taxon>Bacteria</taxon>
        <taxon>Bacillati</taxon>
        <taxon>Actinomycetota</taxon>
        <taxon>Actinomycetes</taxon>
        <taxon>Mycobacteriales</taxon>
        <taxon>Nocardiaceae</taxon>
        <taxon>Nocardia</taxon>
    </lineage>
</organism>
<dbReference type="PROSITE" id="PS00455">
    <property type="entry name" value="AMP_BINDING"/>
    <property type="match status" value="1"/>
</dbReference>
<dbReference type="Pfam" id="PF13193">
    <property type="entry name" value="AMP-binding_C"/>
    <property type="match status" value="1"/>
</dbReference>
<dbReference type="Proteomes" id="UP000188836">
    <property type="component" value="Unassembled WGS sequence"/>
</dbReference>
<gene>
    <name evidence="5" type="ORF">B0T46_00510</name>
</gene>
<dbReference type="GO" id="GO:0016878">
    <property type="term" value="F:acid-thiol ligase activity"/>
    <property type="evidence" value="ECO:0007669"/>
    <property type="project" value="UniProtKB-ARBA"/>
</dbReference>
<evidence type="ECO:0000313" key="5">
    <source>
        <dbReference type="EMBL" id="ONM50444.1"/>
    </source>
</evidence>
<dbReference type="PANTHER" id="PTHR43767">
    <property type="entry name" value="LONG-CHAIN-FATTY-ACID--COA LIGASE"/>
    <property type="match status" value="1"/>
</dbReference>
<feature type="domain" description="AMP-binding enzyme C-terminal" evidence="4">
    <location>
        <begin position="422"/>
        <end position="497"/>
    </location>
</feature>
<reference evidence="5 6" key="1">
    <citation type="journal article" date="2016" name="Antonie Van Leeuwenhoek">
        <title>Nocardia donostiensis sp. nov., isolated from human respiratory specimens.</title>
        <authorList>
            <person name="Ercibengoa M."/>
            <person name="Bell M."/>
            <person name="Marimon J.M."/>
            <person name="Humrighouse B."/>
            <person name="Klenk H.P."/>
            <person name="Potter G."/>
            <person name="Perez-Trallero E."/>
        </authorList>
    </citation>
    <scope>NUCLEOTIDE SEQUENCE [LARGE SCALE GENOMIC DNA]</scope>
    <source>
        <strain evidence="5 6">X1655</strain>
    </source>
</reference>
<keyword evidence="6" id="KW-1185">Reference proteome</keyword>
<dbReference type="NCBIfam" id="NF004837">
    <property type="entry name" value="PRK06187.1"/>
    <property type="match status" value="1"/>
</dbReference>
<name>A0A1W0B857_9NOCA</name>
<dbReference type="OrthoDB" id="9803968at2"/>
<dbReference type="PANTHER" id="PTHR43767:SF1">
    <property type="entry name" value="NONRIBOSOMAL PEPTIDE SYNTHASE PES1 (EUROFUNG)-RELATED"/>
    <property type="match status" value="1"/>
</dbReference>
<evidence type="ECO:0000259" key="4">
    <source>
        <dbReference type="Pfam" id="PF13193"/>
    </source>
</evidence>
<dbReference type="STRING" id="1538463.B0T36_01645"/>
<dbReference type="InterPro" id="IPR042099">
    <property type="entry name" value="ANL_N_sf"/>
</dbReference>
<proteinExistence type="inferred from homology"/>
<dbReference type="Gene3D" id="3.30.300.30">
    <property type="match status" value="1"/>
</dbReference>
<dbReference type="RefSeq" id="WP_077114265.1">
    <property type="nucleotide sequence ID" value="NZ_MUKP01000028.1"/>
</dbReference>
<protein>
    <submittedName>
        <fullName evidence="5">Fatty-acid--CoA ligase</fullName>
    </submittedName>
</protein>
<dbReference type="EMBL" id="MUMY01000001">
    <property type="protein sequence ID" value="ONM50444.1"/>
    <property type="molecule type" value="Genomic_DNA"/>
</dbReference>
<sequence>MYLTQGLHRAVTLDPGGIATIHGDRVRTFAEQADRVSRFAAGLSALGVRPGDRVGMLALNSDRYIEYLLATCWVGGVINTVNIRWSVAEIADSINDCDTRILCVDNSFADLADALRERCSGLKHIVHCDDGPPPDGLLGVEDLIGSHAPVEDERRGGDQLAALFYTGGTTGRAKGVMLSHDNLLASALGSISTCGFAAPGGAMLHAAPMFHLGDLTGWVAHTLLGNTHVVIPRFDPVEVLRAVHQHSVTDLLLVATMVQMVFEHPDADTVDLSSLRRLVYGAAPIPATVLEHVLAKIPQLEFIQTYGMTELSPVATILTPDDHRAGGDRLRSVGRAAVHCEVRVVDRDDRPVAPGVVGEVAVRGDGVMHGYWNLPDITAEALRGGWMHTGDGGYLDAGGYLFLVDRIKDMIITGGENVYSIEVENAVTRHPGVAVCAVVGVPDDRFGERVHAVVVPRPGTRPEPEEIRAFTKTFIAGYKVPRSISFTEELPLSAAGKVLKHVLRERLASADATDTL</sequence>
<dbReference type="InterPro" id="IPR050237">
    <property type="entry name" value="ATP-dep_AMP-bd_enzyme"/>
</dbReference>
<dbReference type="InterPro" id="IPR000873">
    <property type="entry name" value="AMP-dep_synth/lig_dom"/>
</dbReference>
<dbReference type="InterPro" id="IPR025110">
    <property type="entry name" value="AMP-bd_C"/>
</dbReference>
<dbReference type="Pfam" id="PF00501">
    <property type="entry name" value="AMP-binding"/>
    <property type="match status" value="1"/>
</dbReference>
<dbReference type="SUPFAM" id="SSF56801">
    <property type="entry name" value="Acetyl-CoA synthetase-like"/>
    <property type="match status" value="1"/>
</dbReference>
<keyword evidence="2 5" id="KW-0436">Ligase</keyword>
<evidence type="ECO:0000313" key="6">
    <source>
        <dbReference type="Proteomes" id="UP000188836"/>
    </source>
</evidence>
<evidence type="ECO:0000256" key="2">
    <source>
        <dbReference type="ARBA" id="ARBA00022598"/>
    </source>
</evidence>
<accession>A0A1W0B857</accession>
<comment type="similarity">
    <text evidence="1">Belongs to the ATP-dependent AMP-binding enzyme family.</text>
</comment>
<evidence type="ECO:0000259" key="3">
    <source>
        <dbReference type="Pfam" id="PF00501"/>
    </source>
</evidence>
<dbReference type="InterPro" id="IPR020845">
    <property type="entry name" value="AMP-binding_CS"/>
</dbReference>
<dbReference type="AlphaFoldDB" id="A0A1W0B857"/>
<dbReference type="Gene3D" id="3.40.50.12780">
    <property type="entry name" value="N-terminal domain of ligase-like"/>
    <property type="match status" value="1"/>
</dbReference>